<evidence type="ECO:0000259" key="7">
    <source>
        <dbReference type="Pfam" id="PF25973"/>
    </source>
</evidence>
<dbReference type="Gene3D" id="2.40.30.170">
    <property type="match status" value="1"/>
</dbReference>
<dbReference type="EMBL" id="AWFF01000076">
    <property type="protein sequence ID" value="KCZ51906.1"/>
    <property type="molecule type" value="Genomic_DNA"/>
</dbReference>
<dbReference type="Proteomes" id="UP000027037">
    <property type="component" value="Unassembled WGS sequence"/>
</dbReference>
<dbReference type="STRING" id="1280946.HY29_05055"/>
<evidence type="ECO:0000256" key="3">
    <source>
        <dbReference type="SAM" id="MobiDB-lite"/>
    </source>
</evidence>
<dbReference type="GO" id="GO:0060003">
    <property type="term" value="P:copper ion export"/>
    <property type="evidence" value="ECO:0007669"/>
    <property type="project" value="TreeGrafter"/>
</dbReference>
<dbReference type="NCBIfam" id="TIGR01730">
    <property type="entry name" value="RND_mfp"/>
    <property type="match status" value="1"/>
</dbReference>
<dbReference type="SUPFAM" id="SSF111369">
    <property type="entry name" value="HlyD-like secretion proteins"/>
    <property type="match status" value="1"/>
</dbReference>
<dbReference type="InterPro" id="IPR051909">
    <property type="entry name" value="MFP_Cation_Efflux"/>
</dbReference>
<keyword evidence="4" id="KW-0732">Signal</keyword>
<feature type="domain" description="CzcB-like barrel-sandwich hybrid" evidence="7">
    <location>
        <begin position="122"/>
        <end position="273"/>
    </location>
</feature>
<comment type="caution">
    <text evidence="9">The sequence shown here is derived from an EMBL/GenBank/DDBJ whole genome shotgun (WGS) entry which is preliminary data.</text>
</comment>
<dbReference type="GO" id="GO:0030288">
    <property type="term" value="C:outer membrane-bounded periplasmic space"/>
    <property type="evidence" value="ECO:0007669"/>
    <property type="project" value="TreeGrafter"/>
</dbReference>
<keyword evidence="10" id="KW-1185">Reference proteome</keyword>
<feature type="compositionally biased region" description="Basic and acidic residues" evidence="3">
    <location>
        <begin position="53"/>
        <end position="81"/>
    </location>
</feature>
<dbReference type="Gene3D" id="2.40.50.100">
    <property type="match status" value="1"/>
</dbReference>
<dbReference type="GO" id="GO:0015679">
    <property type="term" value="P:plasma membrane copper ion transport"/>
    <property type="evidence" value="ECO:0007669"/>
    <property type="project" value="TreeGrafter"/>
</dbReference>
<feature type="domain" description="CusB-like beta-barrel" evidence="6">
    <location>
        <begin position="279"/>
        <end position="353"/>
    </location>
</feature>
<evidence type="ECO:0000256" key="4">
    <source>
        <dbReference type="SAM" id="SignalP"/>
    </source>
</evidence>
<name>A0A062TV76_9PROT</name>
<dbReference type="Pfam" id="PF25975">
    <property type="entry name" value="CzcB_C"/>
    <property type="match status" value="1"/>
</dbReference>
<dbReference type="RefSeq" id="WP_034798625.1">
    <property type="nucleotide sequence ID" value="NZ_AWFF01000076.1"/>
</dbReference>
<evidence type="ECO:0000259" key="6">
    <source>
        <dbReference type="Pfam" id="PF25954"/>
    </source>
</evidence>
<sequence length="434" mass="45760">MKLNLFYAALLSPALLYLSACGSDASDSSGANRTPPQAEDGHDDHEDGSDEEHESHDEADGDDHEGHEEGGGHTEHEGEGGDHVELTAEEAEAAGIRTGRAQTGAVSGQLELPAEIRFDADRVARVSPQVEGTVAQLYAGEGDIVKAGATLARLTSRELAGLKADYLNALSAERLAQAELEREENLWEQKITAEADLQSARAAFAAANAGREAAENRLHAIGIGHGTLDKLNEAADGSLAQAYVTAPLAGEVIQRSVSLGETVSAGGAPIFVIIDDSVVWADIAVYKEDLGKVSEGQTVTFQQEGGRVLAEGTISNVLPVINEASRTATARVIVDNAEHRLKPGQFVTARIDTGEGRPVVRVPSDAIVSVEDRISVFVPTDDGFEPREVRTGDSARGYTEIISGLEADEAFVAEGAFTLKAQLEKDAFGDGHAH</sequence>
<dbReference type="PANTHER" id="PTHR30097:SF4">
    <property type="entry name" value="SLR6042 PROTEIN"/>
    <property type="match status" value="1"/>
</dbReference>
<evidence type="ECO:0000259" key="8">
    <source>
        <dbReference type="Pfam" id="PF25975"/>
    </source>
</evidence>
<feature type="region of interest" description="Disordered" evidence="3">
    <location>
        <begin position="23"/>
        <end position="81"/>
    </location>
</feature>
<dbReference type="AlphaFoldDB" id="A0A062TV76"/>
<dbReference type="InterPro" id="IPR058648">
    <property type="entry name" value="HH_CzcB-like"/>
</dbReference>
<dbReference type="FunFam" id="2.40.30.170:FF:000010">
    <property type="entry name" value="Efflux RND transporter periplasmic adaptor subunit"/>
    <property type="match status" value="1"/>
</dbReference>
<feature type="chain" id="PRO_5001614033" evidence="4">
    <location>
        <begin position="26"/>
        <end position="434"/>
    </location>
</feature>
<dbReference type="eggNOG" id="COG0845">
    <property type="taxonomic scope" value="Bacteria"/>
</dbReference>
<accession>A0A062TV76</accession>
<dbReference type="Pfam" id="PF25973">
    <property type="entry name" value="BSH_CzcB"/>
    <property type="match status" value="1"/>
</dbReference>
<dbReference type="OrthoDB" id="9774837at2"/>
<comment type="similarity">
    <text evidence="1">Belongs to the membrane fusion protein (MFP) (TC 8.A.1) family.</text>
</comment>
<dbReference type="Gene3D" id="2.40.420.20">
    <property type="match status" value="1"/>
</dbReference>
<dbReference type="Gene3D" id="1.10.287.470">
    <property type="entry name" value="Helix hairpin bin"/>
    <property type="match status" value="1"/>
</dbReference>
<feature type="signal peptide" evidence="4">
    <location>
        <begin position="1"/>
        <end position="25"/>
    </location>
</feature>
<organism evidence="9 10">
    <name type="scientific">Hyphomonas beringensis</name>
    <dbReference type="NCBI Taxonomy" id="1280946"/>
    <lineage>
        <taxon>Bacteria</taxon>
        <taxon>Pseudomonadati</taxon>
        <taxon>Pseudomonadota</taxon>
        <taxon>Alphaproteobacteria</taxon>
        <taxon>Hyphomonadales</taxon>
        <taxon>Hyphomonadaceae</taxon>
        <taxon>Hyphomonas</taxon>
    </lineage>
</organism>
<evidence type="ECO:0000256" key="2">
    <source>
        <dbReference type="ARBA" id="ARBA00022448"/>
    </source>
</evidence>
<dbReference type="InterPro" id="IPR058792">
    <property type="entry name" value="Beta-barrel_RND_2"/>
</dbReference>
<keyword evidence="2" id="KW-0813">Transport</keyword>
<feature type="domain" description="CzcB-like alpha-helical hairpin" evidence="5">
    <location>
        <begin position="162"/>
        <end position="220"/>
    </location>
</feature>
<reference evidence="9 10" key="1">
    <citation type="journal article" date="2014" name="Antonie Van Leeuwenhoek">
        <title>Hyphomonas beringensis sp. nov. and Hyphomonas chukchiensis sp. nov., isolated from surface seawater of the Bering Sea and Chukchi Sea.</title>
        <authorList>
            <person name="Li C."/>
            <person name="Lai Q."/>
            <person name="Li G."/>
            <person name="Dong C."/>
            <person name="Wang J."/>
            <person name="Liao Y."/>
            <person name="Shao Z."/>
        </authorList>
    </citation>
    <scope>NUCLEOTIDE SEQUENCE [LARGE SCALE GENOMIC DNA]</scope>
    <source>
        <strain evidence="9 10">25B14_1</strain>
    </source>
</reference>
<dbReference type="InterPro" id="IPR058649">
    <property type="entry name" value="CzcB_C"/>
</dbReference>
<dbReference type="GO" id="GO:0022857">
    <property type="term" value="F:transmembrane transporter activity"/>
    <property type="evidence" value="ECO:0007669"/>
    <property type="project" value="InterPro"/>
</dbReference>
<dbReference type="InterPro" id="IPR058647">
    <property type="entry name" value="BSH_CzcB-like"/>
</dbReference>
<evidence type="ECO:0000313" key="9">
    <source>
        <dbReference type="EMBL" id="KCZ51906.1"/>
    </source>
</evidence>
<feature type="domain" description="CzcB-like C-terminal circularly permuted SH3-like" evidence="8">
    <location>
        <begin position="360"/>
        <end position="420"/>
    </location>
</feature>
<dbReference type="PANTHER" id="PTHR30097">
    <property type="entry name" value="CATION EFFLUX SYSTEM PROTEIN CUSB"/>
    <property type="match status" value="1"/>
</dbReference>
<dbReference type="Pfam" id="PF25954">
    <property type="entry name" value="Beta-barrel_RND_2"/>
    <property type="match status" value="1"/>
</dbReference>
<dbReference type="GO" id="GO:0046914">
    <property type="term" value="F:transition metal ion binding"/>
    <property type="evidence" value="ECO:0007669"/>
    <property type="project" value="TreeGrafter"/>
</dbReference>
<evidence type="ECO:0000313" key="10">
    <source>
        <dbReference type="Proteomes" id="UP000027037"/>
    </source>
</evidence>
<dbReference type="PATRIC" id="fig|1280946.3.peg.3102"/>
<proteinExistence type="inferred from homology"/>
<dbReference type="InterPro" id="IPR006143">
    <property type="entry name" value="RND_pump_MFP"/>
</dbReference>
<evidence type="ECO:0000259" key="5">
    <source>
        <dbReference type="Pfam" id="PF25893"/>
    </source>
</evidence>
<dbReference type="Pfam" id="PF25893">
    <property type="entry name" value="HH_CzcB"/>
    <property type="match status" value="1"/>
</dbReference>
<gene>
    <name evidence="9" type="ORF">HY29_05055</name>
</gene>
<evidence type="ECO:0000256" key="1">
    <source>
        <dbReference type="ARBA" id="ARBA00009477"/>
    </source>
</evidence>
<dbReference type="GO" id="GO:0016020">
    <property type="term" value="C:membrane"/>
    <property type="evidence" value="ECO:0007669"/>
    <property type="project" value="InterPro"/>
</dbReference>
<protein>
    <submittedName>
        <fullName evidence="9">Uncharacterized protein</fullName>
    </submittedName>
</protein>